<accession>A0ABP8Y6W1</accession>
<dbReference type="Proteomes" id="UP001500556">
    <property type="component" value="Unassembled WGS sequence"/>
</dbReference>
<evidence type="ECO:0000313" key="2">
    <source>
        <dbReference type="EMBL" id="GAA4720988.1"/>
    </source>
</evidence>
<evidence type="ECO:0000313" key="3">
    <source>
        <dbReference type="Proteomes" id="UP001500556"/>
    </source>
</evidence>
<dbReference type="EMBL" id="BAABLO010000005">
    <property type="protein sequence ID" value="GAA4720988.1"/>
    <property type="molecule type" value="Genomic_DNA"/>
</dbReference>
<proteinExistence type="predicted"/>
<protein>
    <submittedName>
        <fullName evidence="2">DUF1330 domain-containing protein</fullName>
    </submittedName>
</protein>
<dbReference type="Gene3D" id="3.30.70.100">
    <property type="match status" value="1"/>
</dbReference>
<organism evidence="2 3">
    <name type="scientific">Pedococcus ginsenosidimutans</name>
    <dbReference type="NCBI Taxonomy" id="490570"/>
    <lineage>
        <taxon>Bacteria</taxon>
        <taxon>Bacillati</taxon>
        <taxon>Actinomycetota</taxon>
        <taxon>Actinomycetes</taxon>
        <taxon>Micrococcales</taxon>
        <taxon>Intrasporangiaceae</taxon>
        <taxon>Pedococcus</taxon>
    </lineage>
</organism>
<dbReference type="InterPro" id="IPR011008">
    <property type="entry name" value="Dimeric_a/b-barrel"/>
</dbReference>
<dbReference type="InterPro" id="IPR010753">
    <property type="entry name" value="DUF1330"/>
</dbReference>
<dbReference type="PANTHER" id="PTHR41521:SF4">
    <property type="entry name" value="BLR0684 PROTEIN"/>
    <property type="match status" value="1"/>
</dbReference>
<name>A0ABP8Y6W1_9MICO</name>
<gene>
    <name evidence="2" type="ORF">GCM10025782_18190</name>
</gene>
<feature type="domain" description="DUF1330" evidence="1">
    <location>
        <begin position="8"/>
        <end position="101"/>
    </location>
</feature>
<dbReference type="SUPFAM" id="SSF54909">
    <property type="entry name" value="Dimeric alpha+beta barrel"/>
    <property type="match status" value="1"/>
</dbReference>
<comment type="caution">
    <text evidence="2">The sequence shown here is derived from an EMBL/GenBank/DDBJ whole genome shotgun (WGS) entry which is preliminary data.</text>
</comment>
<dbReference type="PANTHER" id="PTHR41521">
    <property type="match status" value="1"/>
</dbReference>
<evidence type="ECO:0000259" key="1">
    <source>
        <dbReference type="Pfam" id="PF07045"/>
    </source>
</evidence>
<sequence>MTATSGRPAYAVGYLRDVAPVPQVAEYIERIEATMAPFGGEWLVHGSSLVPLEGTWTGALVVIRFPSLEAARQWWDSPAYREIAPLRTDHSDSMVCLVEGVPQGYLAATTAAALRSQLAVAT</sequence>
<dbReference type="Pfam" id="PF07045">
    <property type="entry name" value="DUF1330"/>
    <property type="match status" value="1"/>
</dbReference>
<keyword evidence="3" id="KW-1185">Reference proteome</keyword>
<dbReference type="RefSeq" id="WP_345502672.1">
    <property type="nucleotide sequence ID" value="NZ_BAABLO010000005.1"/>
</dbReference>
<reference evidence="3" key="1">
    <citation type="journal article" date="2019" name="Int. J. Syst. Evol. Microbiol.">
        <title>The Global Catalogue of Microorganisms (GCM) 10K type strain sequencing project: providing services to taxonomists for standard genome sequencing and annotation.</title>
        <authorList>
            <consortium name="The Broad Institute Genomics Platform"/>
            <consortium name="The Broad Institute Genome Sequencing Center for Infectious Disease"/>
            <person name="Wu L."/>
            <person name="Ma J."/>
        </authorList>
    </citation>
    <scope>NUCLEOTIDE SEQUENCE [LARGE SCALE GENOMIC DNA]</scope>
    <source>
        <strain evidence="3">JCM 18961</strain>
    </source>
</reference>